<evidence type="ECO:0000313" key="1">
    <source>
        <dbReference type="EMBL" id="KZP04672.1"/>
    </source>
</evidence>
<proteinExistence type="predicted"/>
<sequence length="111" mass="11855">MDSIIGNQPFSETTVKPFYGAYLLELEEWTTGCIGTTAASILGAVPHALCPAPFTATTLSFCLPSSALCHLPACCSVPRKSVAMSKAPTKLIKHHDGPPFHLHAHIAIQRN</sequence>
<name>A0A167V640_9AGAM</name>
<dbReference type="Proteomes" id="UP000076532">
    <property type="component" value="Unassembled WGS sequence"/>
</dbReference>
<organism evidence="1 2">
    <name type="scientific">Athelia psychrophila</name>
    <dbReference type="NCBI Taxonomy" id="1759441"/>
    <lineage>
        <taxon>Eukaryota</taxon>
        <taxon>Fungi</taxon>
        <taxon>Dikarya</taxon>
        <taxon>Basidiomycota</taxon>
        <taxon>Agaricomycotina</taxon>
        <taxon>Agaricomycetes</taxon>
        <taxon>Agaricomycetidae</taxon>
        <taxon>Atheliales</taxon>
        <taxon>Atheliaceae</taxon>
        <taxon>Athelia</taxon>
    </lineage>
</organism>
<reference evidence="1 2" key="1">
    <citation type="journal article" date="2016" name="Mol. Biol. Evol.">
        <title>Comparative Genomics of Early-Diverging Mushroom-Forming Fungi Provides Insights into the Origins of Lignocellulose Decay Capabilities.</title>
        <authorList>
            <person name="Nagy L.G."/>
            <person name="Riley R."/>
            <person name="Tritt A."/>
            <person name="Adam C."/>
            <person name="Daum C."/>
            <person name="Floudas D."/>
            <person name="Sun H."/>
            <person name="Yadav J.S."/>
            <person name="Pangilinan J."/>
            <person name="Larsson K.H."/>
            <person name="Matsuura K."/>
            <person name="Barry K."/>
            <person name="Labutti K."/>
            <person name="Kuo R."/>
            <person name="Ohm R.A."/>
            <person name="Bhattacharya S.S."/>
            <person name="Shirouzu T."/>
            <person name="Yoshinaga Y."/>
            <person name="Martin F.M."/>
            <person name="Grigoriev I.V."/>
            <person name="Hibbett D.S."/>
        </authorList>
    </citation>
    <scope>NUCLEOTIDE SEQUENCE [LARGE SCALE GENOMIC DNA]</scope>
    <source>
        <strain evidence="1 2">CBS 109695</strain>
    </source>
</reference>
<accession>A0A167V640</accession>
<dbReference type="AlphaFoldDB" id="A0A167V640"/>
<evidence type="ECO:0000313" key="2">
    <source>
        <dbReference type="Proteomes" id="UP000076532"/>
    </source>
</evidence>
<protein>
    <submittedName>
        <fullName evidence="1">Uncharacterized protein</fullName>
    </submittedName>
</protein>
<dbReference type="EMBL" id="KV417898">
    <property type="protein sequence ID" value="KZP04672.1"/>
    <property type="molecule type" value="Genomic_DNA"/>
</dbReference>
<gene>
    <name evidence="1" type="ORF">FIBSPDRAFT_878251</name>
</gene>
<keyword evidence="2" id="KW-1185">Reference proteome</keyword>